<reference evidence="2 3" key="1">
    <citation type="submission" date="2024-10" db="EMBL/GenBank/DDBJ databases">
        <title>Updated reference genomes for cyclostephanoid diatoms.</title>
        <authorList>
            <person name="Roberts W.R."/>
            <person name="Alverson A.J."/>
        </authorList>
    </citation>
    <scope>NUCLEOTIDE SEQUENCE [LARGE SCALE GENOMIC DNA]</scope>
    <source>
        <strain evidence="2 3">AJA010-31</strain>
    </source>
</reference>
<feature type="signal peptide" evidence="1">
    <location>
        <begin position="1"/>
        <end position="21"/>
    </location>
</feature>
<evidence type="ECO:0000313" key="2">
    <source>
        <dbReference type="EMBL" id="KAL3780821.1"/>
    </source>
</evidence>
<dbReference type="AlphaFoldDB" id="A0ABD3NZ85"/>
<accession>A0ABD3NZ85</accession>
<dbReference type="Pfam" id="PF10184">
    <property type="entry name" value="DUF2358"/>
    <property type="match status" value="1"/>
</dbReference>
<sequence>MNLSNSTKCIWLCLQISMAASFIAGGPHISGIHCNSDALLHAKPSSTDDNGESNSYESSASAIKGIVSSLTSISNFFSLQDNQSESLKQAATTSTQLDPPTTTEQLLERIRADYTENNYLWTGKLDTSAFTPNCKFTDPTISFEGIDKYLQNVGNLIPIVEFLLGDEQYSQSKLLEISSTEQYIETRWNMIGELNKLPWKPKVDVIGRTKFWYVKCDDAAVRVYFYDEEWEIPAGMALLQFVTPANTIANSNAK</sequence>
<comment type="caution">
    <text evidence="2">The sequence shown here is derived from an EMBL/GenBank/DDBJ whole genome shotgun (WGS) entry which is preliminary data.</text>
</comment>
<dbReference type="EMBL" id="JALLPJ020000874">
    <property type="protein sequence ID" value="KAL3780821.1"/>
    <property type="molecule type" value="Genomic_DNA"/>
</dbReference>
<organism evidence="2 3">
    <name type="scientific">Cyclotella atomus</name>
    <dbReference type="NCBI Taxonomy" id="382360"/>
    <lineage>
        <taxon>Eukaryota</taxon>
        <taxon>Sar</taxon>
        <taxon>Stramenopiles</taxon>
        <taxon>Ochrophyta</taxon>
        <taxon>Bacillariophyta</taxon>
        <taxon>Coscinodiscophyceae</taxon>
        <taxon>Thalassiosirophycidae</taxon>
        <taxon>Stephanodiscales</taxon>
        <taxon>Stephanodiscaceae</taxon>
        <taxon>Cyclotella</taxon>
    </lineage>
</organism>
<gene>
    <name evidence="2" type="ORF">ACHAWO_004467</name>
</gene>
<dbReference type="InterPro" id="IPR018790">
    <property type="entry name" value="DUF2358"/>
</dbReference>
<name>A0ABD3NZ85_9STRA</name>
<evidence type="ECO:0000256" key="1">
    <source>
        <dbReference type="SAM" id="SignalP"/>
    </source>
</evidence>
<proteinExistence type="predicted"/>
<keyword evidence="3" id="KW-1185">Reference proteome</keyword>
<feature type="chain" id="PRO_5044761233" evidence="1">
    <location>
        <begin position="22"/>
        <end position="254"/>
    </location>
</feature>
<dbReference type="PANTHER" id="PTHR34123">
    <property type="entry name" value="OS04G0578200 PROTEIN"/>
    <property type="match status" value="1"/>
</dbReference>
<protein>
    <submittedName>
        <fullName evidence="2">Uncharacterized protein</fullName>
    </submittedName>
</protein>
<evidence type="ECO:0000313" key="3">
    <source>
        <dbReference type="Proteomes" id="UP001530400"/>
    </source>
</evidence>
<dbReference type="PANTHER" id="PTHR34123:SF1">
    <property type="entry name" value="OS04G0578200 PROTEIN"/>
    <property type="match status" value="1"/>
</dbReference>
<keyword evidence="1" id="KW-0732">Signal</keyword>
<dbReference type="Proteomes" id="UP001530400">
    <property type="component" value="Unassembled WGS sequence"/>
</dbReference>